<evidence type="ECO:0000313" key="3">
    <source>
        <dbReference type="Proteomes" id="UP000299102"/>
    </source>
</evidence>
<accession>A0A4C1TAI4</accession>
<keyword evidence="1" id="KW-1133">Transmembrane helix</keyword>
<gene>
    <name evidence="2" type="ORF">EVAR_5989_1</name>
</gene>
<dbReference type="AlphaFoldDB" id="A0A4C1TAI4"/>
<organism evidence="2 3">
    <name type="scientific">Eumeta variegata</name>
    <name type="common">Bagworm moth</name>
    <name type="synonym">Eumeta japonica</name>
    <dbReference type="NCBI Taxonomy" id="151549"/>
    <lineage>
        <taxon>Eukaryota</taxon>
        <taxon>Metazoa</taxon>
        <taxon>Ecdysozoa</taxon>
        <taxon>Arthropoda</taxon>
        <taxon>Hexapoda</taxon>
        <taxon>Insecta</taxon>
        <taxon>Pterygota</taxon>
        <taxon>Neoptera</taxon>
        <taxon>Endopterygota</taxon>
        <taxon>Lepidoptera</taxon>
        <taxon>Glossata</taxon>
        <taxon>Ditrysia</taxon>
        <taxon>Tineoidea</taxon>
        <taxon>Psychidae</taxon>
        <taxon>Oiketicinae</taxon>
        <taxon>Eumeta</taxon>
    </lineage>
</organism>
<comment type="caution">
    <text evidence="2">The sequence shown here is derived from an EMBL/GenBank/DDBJ whole genome shotgun (WGS) entry which is preliminary data.</text>
</comment>
<keyword evidence="1" id="KW-0472">Membrane</keyword>
<keyword evidence="3" id="KW-1185">Reference proteome</keyword>
<dbReference type="Proteomes" id="UP000299102">
    <property type="component" value="Unassembled WGS sequence"/>
</dbReference>
<sequence length="131" mass="14803">MCTIFIICTSFRPQFRAYSQNEFLHLLNRPITIIKHYTDRYPVLVSEPAPVLDANLYRSRFGSNADPAFDSGHDVDSNSGPTVDYDLDTILDSDSSRSRLSILLLVPFAIWILLPITIPFRTKPGQSLVSK</sequence>
<feature type="transmembrane region" description="Helical" evidence="1">
    <location>
        <begin position="100"/>
        <end position="120"/>
    </location>
</feature>
<name>A0A4C1TAI4_EUMVA</name>
<proteinExistence type="predicted"/>
<keyword evidence="1" id="KW-0812">Transmembrane</keyword>
<evidence type="ECO:0000256" key="1">
    <source>
        <dbReference type="SAM" id="Phobius"/>
    </source>
</evidence>
<protein>
    <submittedName>
        <fullName evidence="2">Uncharacterized protein</fullName>
    </submittedName>
</protein>
<evidence type="ECO:0000313" key="2">
    <source>
        <dbReference type="EMBL" id="GBP11154.1"/>
    </source>
</evidence>
<dbReference type="EMBL" id="BGZK01000045">
    <property type="protein sequence ID" value="GBP11154.1"/>
    <property type="molecule type" value="Genomic_DNA"/>
</dbReference>
<reference evidence="2 3" key="1">
    <citation type="journal article" date="2019" name="Commun. Biol.">
        <title>The bagworm genome reveals a unique fibroin gene that provides high tensile strength.</title>
        <authorList>
            <person name="Kono N."/>
            <person name="Nakamura H."/>
            <person name="Ohtoshi R."/>
            <person name="Tomita M."/>
            <person name="Numata K."/>
            <person name="Arakawa K."/>
        </authorList>
    </citation>
    <scope>NUCLEOTIDE SEQUENCE [LARGE SCALE GENOMIC DNA]</scope>
</reference>